<feature type="chain" id="PRO_5043050816" evidence="1">
    <location>
        <begin position="23"/>
        <end position="216"/>
    </location>
</feature>
<dbReference type="Proteomes" id="UP001319080">
    <property type="component" value="Unassembled WGS sequence"/>
</dbReference>
<dbReference type="SUPFAM" id="SSF48452">
    <property type="entry name" value="TPR-like"/>
    <property type="match status" value="1"/>
</dbReference>
<evidence type="ECO:0000313" key="2">
    <source>
        <dbReference type="EMBL" id="MBT1709375.1"/>
    </source>
</evidence>
<evidence type="ECO:0000313" key="3">
    <source>
        <dbReference type="Proteomes" id="UP001319080"/>
    </source>
</evidence>
<dbReference type="RefSeq" id="WP_254084950.1">
    <property type="nucleotide sequence ID" value="NZ_JAHESE010000012.1"/>
</dbReference>
<organism evidence="2 3">
    <name type="scientific">Dawidia cretensis</name>
    <dbReference type="NCBI Taxonomy" id="2782350"/>
    <lineage>
        <taxon>Bacteria</taxon>
        <taxon>Pseudomonadati</taxon>
        <taxon>Bacteroidota</taxon>
        <taxon>Cytophagia</taxon>
        <taxon>Cytophagales</taxon>
        <taxon>Chryseotaleaceae</taxon>
        <taxon>Dawidia</taxon>
    </lineage>
</organism>
<name>A0AAP2DY34_9BACT</name>
<dbReference type="EMBL" id="JAHESE010000012">
    <property type="protein sequence ID" value="MBT1709375.1"/>
    <property type="molecule type" value="Genomic_DNA"/>
</dbReference>
<comment type="caution">
    <text evidence="2">The sequence shown here is derived from an EMBL/GenBank/DDBJ whole genome shotgun (WGS) entry which is preliminary data.</text>
</comment>
<dbReference type="Gene3D" id="1.25.40.10">
    <property type="entry name" value="Tetratricopeptide repeat domain"/>
    <property type="match status" value="1"/>
</dbReference>
<reference evidence="2 3" key="1">
    <citation type="submission" date="2021-05" db="EMBL/GenBank/DDBJ databases">
        <title>A Polyphasic approach of four new species of the genus Ohtaekwangia: Ohtaekwangia histidinii sp. nov., Ohtaekwangia cretensis sp. nov., Ohtaekwangia indiensis sp. nov., Ohtaekwangia reichenbachii sp. nov. from diverse environment.</title>
        <authorList>
            <person name="Octaviana S."/>
        </authorList>
    </citation>
    <scope>NUCLEOTIDE SEQUENCE [LARGE SCALE GENOMIC DNA]</scope>
    <source>
        <strain evidence="2 3">PWU5</strain>
    </source>
</reference>
<accession>A0AAP2DY34</accession>
<sequence>MKHLHLYLIALLTWNITIPAVAQGDRYTAAMQPHIHTVYTADTVPPLQNAVNALERIATAEKTRWEPYYYTSFGYVMMMNYEKDKLQKDRYLDLASKALAHAGTLVPQESEVVALEGFILMMRVSIDPASRGQQYAGQATQTLARAVALNPQNPRALALLAQMQYGMAQFFGSSTAEACANARSATEKFATFQPANPLAPQWGRSMAEKLQSTCKE</sequence>
<evidence type="ECO:0000256" key="1">
    <source>
        <dbReference type="SAM" id="SignalP"/>
    </source>
</evidence>
<keyword evidence="3" id="KW-1185">Reference proteome</keyword>
<proteinExistence type="predicted"/>
<feature type="signal peptide" evidence="1">
    <location>
        <begin position="1"/>
        <end position="22"/>
    </location>
</feature>
<keyword evidence="1" id="KW-0732">Signal</keyword>
<protein>
    <submittedName>
        <fullName evidence="2">Uncharacterized protein</fullName>
    </submittedName>
</protein>
<dbReference type="AlphaFoldDB" id="A0AAP2DY34"/>
<dbReference type="InterPro" id="IPR011990">
    <property type="entry name" value="TPR-like_helical_dom_sf"/>
</dbReference>
<gene>
    <name evidence="2" type="ORF">KK062_14125</name>
</gene>